<dbReference type="InterPro" id="IPR004014">
    <property type="entry name" value="ATPase_P-typ_cation-transptr_N"/>
</dbReference>
<dbReference type="InterPro" id="IPR023298">
    <property type="entry name" value="ATPase_P-typ_TM_dom_sf"/>
</dbReference>
<accession>A0A433DBU2</accession>
<evidence type="ECO:0000313" key="3">
    <source>
        <dbReference type="Proteomes" id="UP000268093"/>
    </source>
</evidence>
<dbReference type="SMART" id="SM00831">
    <property type="entry name" value="Cation_ATPase_N"/>
    <property type="match status" value="1"/>
</dbReference>
<comment type="caution">
    <text evidence="2">The sequence shown here is derived from an EMBL/GenBank/DDBJ whole genome shotgun (WGS) entry which is preliminary data.</text>
</comment>
<sequence length="155" mass="17417">MPSNIPYPIVDLKNRLRGRVAEKERSSEAESRIGEALKEYSRIDPSIIMTKLASSYNGLTRTQVSERLLQYGPNLISSVKPPTRYKLLFQATVHPFNILQWRSLHLQCHAYHGRLSSAGMMALPLLQQTLPRAALSRSLSRKSSLGIIISYTPLG</sequence>
<reference evidence="2 3" key="1">
    <citation type="journal article" date="2018" name="New Phytol.">
        <title>Phylogenomics of Endogonaceae and evolution of mycorrhizas within Mucoromycota.</title>
        <authorList>
            <person name="Chang Y."/>
            <person name="Desiro A."/>
            <person name="Na H."/>
            <person name="Sandor L."/>
            <person name="Lipzen A."/>
            <person name="Clum A."/>
            <person name="Barry K."/>
            <person name="Grigoriev I.V."/>
            <person name="Martin F.M."/>
            <person name="Stajich J.E."/>
            <person name="Smith M.E."/>
            <person name="Bonito G."/>
            <person name="Spatafora J.W."/>
        </authorList>
    </citation>
    <scope>NUCLEOTIDE SEQUENCE [LARGE SCALE GENOMIC DNA]</scope>
    <source>
        <strain evidence="2 3">GMNB39</strain>
    </source>
</reference>
<protein>
    <recommendedName>
        <fullName evidence="1">Cation-transporting P-type ATPase N-terminal domain-containing protein</fullName>
    </recommendedName>
</protein>
<keyword evidence="3" id="KW-1185">Reference proteome</keyword>
<evidence type="ECO:0000313" key="2">
    <source>
        <dbReference type="EMBL" id="RUP48296.1"/>
    </source>
</evidence>
<dbReference type="AlphaFoldDB" id="A0A433DBU2"/>
<dbReference type="SUPFAM" id="SSF81665">
    <property type="entry name" value="Calcium ATPase, transmembrane domain M"/>
    <property type="match status" value="1"/>
</dbReference>
<feature type="domain" description="Cation-transporting P-type ATPase N-terminal" evidence="1">
    <location>
        <begin position="39"/>
        <end position="112"/>
    </location>
</feature>
<name>A0A433DBU2_9FUNG</name>
<gene>
    <name evidence="2" type="ORF">BC936DRAFT_144743</name>
</gene>
<dbReference type="EMBL" id="RBNI01003493">
    <property type="protein sequence ID" value="RUP48296.1"/>
    <property type="molecule type" value="Genomic_DNA"/>
</dbReference>
<dbReference type="Proteomes" id="UP000268093">
    <property type="component" value="Unassembled WGS sequence"/>
</dbReference>
<organism evidence="2 3">
    <name type="scientific">Jimgerdemannia flammicorona</name>
    <dbReference type="NCBI Taxonomy" id="994334"/>
    <lineage>
        <taxon>Eukaryota</taxon>
        <taxon>Fungi</taxon>
        <taxon>Fungi incertae sedis</taxon>
        <taxon>Mucoromycota</taxon>
        <taxon>Mucoromycotina</taxon>
        <taxon>Endogonomycetes</taxon>
        <taxon>Endogonales</taxon>
        <taxon>Endogonaceae</taxon>
        <taxon>Jimgerdemannia</taxon>
    </lineage>
</organism>
<evidence type="ECO:0000259" key="1">
    <source>
        <dbReference type="SMART" id="SM00831"/>
    </source>
</evidence>
<proteinExistence type="predicted"/>
<dbReference type="Pfam" id="PF00690">
    <property type="entry name" value="Cation_ATPase_N"/>
    <property type="match status" value="1"/>
</dbReference>